<evidence type="ECO:0000256" key="2">
    <source>
        <dbReference type="SAM" id="MobiDB-lite"/>
    </source>
</evidence>
<dbReference type="InterPro" id="IPR036397">
    <property type="entry name" value="RNaseH_sf"/>
</dbReference>
<dbReference type="InterPro" id="IPR001878">
    <property type="entry name" value="Znf_CCHC"/>
</dbReference>
<dbReference type="InterPro" id="IPR036875">
    <property type="entry name" value="Znf_CCHC_sf"/>
</dbReference>
<feature type="domain" description="CCHC-type" evidence="3">
    <location>
        <begin position="274"/>
        <end position="289"/>
    </location>
</feature>
<keyword evidence="1" id="KW-0863">Zinc-finger</keyword>
<dbReference type="EMBL" id="CAKMRJ010003334">
    <property type="protein sequence ID" value="CAH1432989.1"/>
    <property type="molecule type" value="Genomic_DNA"/>
</dbReference>
<dbReference type="Proteomes" id="UP001157418">
    <property type="component" value="Unassembled WGS sequence"/>
</dbReference>
<accession>A0AAU9N493</accession>
<feature type="domain" description="Integrase catalytic" evidence="4">
    <location>
        <begin position="380"/>
        <end position="556"/>
    </location>
</feature>
<dbReference type="PANTHER" id="PTHR42648">
    <property type="entry name" value="TRANSPOSASE, PUTATIVE-RELATED"/>
    <property type="match status" value="1"/>
</dbReference>
<dbReference type="InterPro" id="IPR025724">
    <property type="entry name" value="GAG-pre-integrase_dom"/>
</dbReference>
<dbReference type="Pfam" id="PF14223">
    <property type="entry name" value="Retrotran_gag_2"/>
    <property type="match status" value="1"/>
</dbReference>
<dbReference type="PANTHER" id="PTHR42648:SF27">
    <property type="entry name" value="RNA-DIRECTED DNA POLYMERASE"/>
    <property type="match status" value="1"/>
</dbReference>
<dbReference type="PROSITE" id="PS50994">
    <property type="entry name" value="INTEGRASE"/>
    <property type="match status" value="1"/>
</dbReference>
<reference evidence="5 6" key="1">
    <citation type="submission" date="2022-01" db="EMBL/GenBank/DDBJ databases">
        <authorList>
            <person name="Xiong W."/>
            <person name="Schranz E."/>
        </authorList>
    </citation>
    <scope>NUCLEOTIDE SEQUENCE [LARGE SCALE GENOMIC DNA]</scope>
</reference>
<protein>
    <recommendedName>
        <fullName evidence="7">Polyprotein</fullName>
    </recommendedName>
</protein>
<dbReference type="Pfam" id="PF00098">
    <property type="entry name" value="zf-CCHC"/>
    <property type="match status" value="1"/>
</dbReference>
<dbReference type="AlphaFoldDB" id="A0AAU9N493"/>
<feature type="region of interest" description="Disordered" evidence="2">
    <location>
        <begin position="643"/>
        <end position="662"/>
    </location>
</feature>
<dbReference type="Gene3D" id="4.10.60.10">
    <property type="entry name" value="Zinc finger, CCHC-type"/>
    <property type="match status" value="1"/>
</dbReference>
<sequence>MYTLGNTSASSSSNQNFSLLNICSKVVMDGSNYNDWMPNIKMALRFENKEYVLEKELKELDESEATLEDLVAYKKHYDDATKVTCIMVATMPPELQRYYEDYWPFKMNKDLMEKYHKRARQEKFEVVKSLMACKMKEGESVVSHVQRMQRYIERLVKLNIHFDEELAIDMVLNSLPDCYGQFILTYHLNNTEQTLAQLHNLLQTAEAGMKGKSIPSTPPSALVLAIGQGKGKKRKGPPKQNWKSKAQAGSSSNGPKAKPNATTPHVSDPKEAICFYCNQKGHWKRSCPQYLQDIKDGKVKPSSAALPCDGVYETVTCVDSLGNSVLNIDLSNSVDKACLWHCRLGHINKKRIAQLQKDGVLESFDLKSDDMCESCLLGKMTKSPFTGSCERGEGLLDLIHTDVCGPFRSTTRDANRFYVTFTDDYSRYGYIYLIKHKSETFEKFKEFKHEVENQLGRKIKILRSDRGGEYLSIEFYDYLKECGIVSQLTPPRTPQLNGVAKRRNRTLLDMVRSMMSRASLPIHFWGYALETAAHILNLVPTKKVAKTPHEMWTGKVPSLAHIKVWGCEAFVRRETHDKLAARSEKCVFIGYPKQSFGYLFYRPSENVVFVARRGVFLERELIFKEDSGSTIELEEIQELANEGTLDDTSTQPEETVPVEPVDNSLPLRRSTRVSVPPELYGFHITSDGDTFISDKTLVNLDEPVTYKEAMAGPEASKWKEAMDNEIKSMYDNQVWNLVDSAPGRKTVGCKWIFKKKTDMDGNVHTFKARLVAKVSLKPQGLTMMRPSRQ</sequence>
<dbReference type="SUPFAM" id="SSF53098">
    <property type="entry name" value="Ribonuclease H-like"/>
    <property type="match status" value="1"/>
</dbReference>
<evidence type="ECO:0000256" key="1">
    <source>
        <dbReference type="PROSITE-ProRule" id="PRU00047"/>
    </source>
</evidence>
<dbReference type="GO" id="GO:0015074">
    <property type="term" value="P:DNA integration"/>
    <property type="evidence" value="ECO:0007669"/>
    <property type="project" value="InterPro"/>
</dbReference>
<evidence type="ECO:0008006" key="7">
    <source>
        <dbReference type="Google" id="ProtNLM"/>
    </source>
</evidence>
<dbReference type="InterPro" id="IPR039537">
    <property type="entry name" value="Retrotran_Ty1/copia-like"/>
</dbReference>
<organism evidence="5 6">
    <name type="scientific">Lactuca virosa</name>
    <dbReference type="NCBI Taxonomy" id="75947"/>
    <lineage>
        <taxon>Eukaryota</taxon>
        <taxon>Viridiplantae</taxon>
        <taxon>Streptophyta</taxon>
        <taxon>Embryophyta</taxon>
        <taxon>Tracheophyta</taxon>
        <taxon>Spermatophyta</taxon>
        <taxon>Magnoliopsida</taxon>
        <taxon>eudicotyledons</taxon>
        <taxon>Gunneridae</taxon>
        <taxon>Pentapetalae</taxon>
        <taxon>asterids</taxon>
        <taxon>campanulids</taxon>
        <taxon>Asterales</taxon>
        <taxon>Asteraceae</taxon>
        <taxon>Cichorioideae</taxon>
        <taxon>Cichorieae</taxon>
        <taxon>Lactucinae</taxon>
        <taxon>Lactuca</taxon>
    </lineage>
</organism>
<keyword evidence="1" id="KW-0479">Metal-binding</keyword>
<dbReference type="Pfam" id="PF25597">
    <property type="entry name" value="SH3_retrovirus"/>
    <property type="match status" value="1"/>
</dbReference>
<name>A0AAU9N493_9ASTR</name>
<keyword evidence="1" id="KW-0862">Zinc</keyword>
<dbReference type="Pfam" id="PF13976">
    <property type="entry name" value="gag_pre-integrs"/>
    <property type="match status" value="1"/>
</dbReference>
<keyword evidence="6" id="KW-1185">Reference proteome</keyword>
<dbReference type="PROSITE" id="PS50158">
    <property type="entry name" value="ZF_CCHC"/>
    <property type="match status" value="1"/>
</dbReference>
<dbReference type="InterPro" id="IPR001584">
    <property type="entry name" value="Integrase_cat-core"/>
</dbReference>
<dbReference type="GO" id="GO:0008270">
    <property type="term" value="F:zinc ion binding"/>
    <property type="evidence" value="ECO:0007669"/>
    <property type="project" value="UniProtKB-KW"/>
</dbReference>
<evidence type="ECO:0000313" key="6">
    <source>
        <dbReference type="Proteomes" id="UP001157418"/>
    </source>
</evidence>
<feature type="region of interest" description="Disordered" evidence="2">
    <location>
        <begin position="228"/>
        <end position="266"/>
    </location>
</feature>
<dbReference type="Pfam" id="PF00665">
    <property type="entry name" value="rve"/>
    <property type="match status" value="1"/>
</dbReference>
<feature type="compositionally biased region" description="Polar residues" evidence="2">
    <location>
        <begin position="241"/>
        <end position="265"/>
    </location>
</feature>
<dbReference type="SMART" id="SM00343">
    <property type="entry name" value="ZnF_C2HC"/>
    <property type="match status" value="1"/>
</dbReference>
<dbReference type="Gene3D" id="3.30.420.10">
    <property type="entry name" value="Ribonuclease H-like superfamily/Ribonuclease H"/>
    <property type="match status" value="1"/>
</dbReference>
<comment type="caution">
    <text evidence="5">The sequence shown here is derived from an EMBL/GenBank/DDBJ whole genome shotgun (WGS) entry which is preliminary data.</text>
</comment>
<evidence type="ECO:0000259" key="4">
    <source>
        <dbReference type="PROSITE" id="PS50994"/>
    </source>
</evidence>
<dbReference type="InterPro" id="IPR012337">
    <property type="entry name" value="RNaseH-like_sf"/>
</dbReference>
<evidence type="ECO:0000313" key="5">
    <source>
        <dbReference type="EMBL" id="CAH1432989.1"/>
    </source>
</evidence>
<gene>
    <name evidence="5" type="ORF">LVIROSA_LOCUS19605</name>
</gene>
<proteinExistence type="predicted"/>
<dbReference type="SUPFAM" id="SSF57756">
    <property type="entry name" value="Retrovirus zinc finger-like domains"/>
    <property type="match status" value="1"/>
</dbReference>
<dbReference type="GO" id="GO:0003676">
    <property type="term" value="F:nucleic acid binding"/>
    <property type="evidence" value="ECO:0007669"/>
    <property type="project" value="InterPro"/>
</dbReference>
<evidence type="ECO:0000259" key="3">
    <source>
        <dbReference type="PROSITE" id="PS50158"/>
    </source>
</evidence>
<dbReference type="InterPro" id="IPR057670">
    <property type="entry name" value="SH3_retrovirus"/>
</dbReference>